<dbReference type="Proteomes" id="UP000254707">
    <property type="component" value="Unassembled WGS sequence"/>
</dbReference>
<dbReference type="InterPro" id="IPR010461">
    <property type="entry name" value="ComK"/>
</dbReference>
<accession>A0A380HK93</accession>
<name>A0A380HK93_STASA</name>
<dbReference type="RefSeq" id="WP_041080046.1">
    <property type="nucleotide sequence ID" value="NZ_CAXOKG010000001.1"/>
</dbReference>
<dbReference type="GO" id="GO:0030420">
    <property type="term" value="P:establishment of competence for transformation"/>
    <property type="evidence" value="ECO:0007669"/>
    <property type="project" value="InterPro"/>
</dbReference>
<dbReference type="AlphaFoldDB" id="A0A380HK93"/>
<organism evidence="1 2">
    <name type="scientific">Staphylococcus saprophyticus</name>
    <dbReference type="NCBI Taxonomy" id="29385"/>
    <lineage>
        <taxon>Bacteria</taxon>
        <taxon>Bacillati</taxon>
        <taxon>Bacillota</taxon>
        <taxon>Bacilli</taxon>
        <taxon>Bacillales</taxon>
        <taxon>Staphylococcaceae</taxon>
        <taxon>Staphylococcus</taxon>
    </lineage>
</organism>
<reference evidence="1 2" key="1">
    <citation type="submission" date="2018-06" db="EMBL/GenBank/DDBJ databases">
        <authorList>
            <consortium name="Pathogen Informatics"/>
            <person name="Doyle S."/>
        </authorList>
    </citation>
    <scope>NUCLEOTIDE SEQUENCE [LARGE SCALE GENOMIC DNA]</scope>
    <source>
        <strain evidence="1 2">NCTC7688</strain>
    </source>
</reference>
<gene>
    <name evidence="1" type="ORF">NCTC7688_01268</name>
</gene>
<evidence type="ECO:0000313" key="2">
    <source>
        <dbReference type="Proteomes" id="UP000254707"/>
    </source>
</evidence>
<dbReference type="Pfam" id="PF06338">
    <property type="entry name" value="ComK"/>
    <property type="match status" value="1"/>
</dbReference>
<protein>
    <submittedName>
        <fullName evidence="1">ComK family protein</fullName>
    </submittedName>
</protein>
<proteinExistence type="predicted"/>
<evidence type="ECO:0000313" key="1">
    <source>
        <dbReference type="EMBL" id="SUM82713.1"/>
    </source>
</evidence>
<dbReference type="EMBL" id="UHED01000001">
    <property type="protein sequence ID" value="SUM82713.1"/>
    <property type="molecule type" value="Genomic_DNA"/>
</dbReference>
<sequence>MNNLAKLLYFKTVIGPELLTICQYTTHQFTYPSSINQTLKYILETNHLSLPIQIKQAKDILKIRKLIPIYINNHTIVFPIKAKRSPIQYFINALAINGLKSQGAQTVIYFDNATFIIVDVAYIVVHKKWQESLTLSHLIDS</sequence>